<evidence type="ECO:0008006" key="3">
    <source>
        <dbReference type="Google" id="ProtNLM"/>
    </source>
</evidence>
<dbReference type="Proteomes" id="UP000409037">
    <property type="component" value="Unassembled WGS sequence"/>
</dbReference>
<reference evidence="1 2" key="1">
    <citation type="submission" date="2019-09" db="EMBL/GenBank/DDBJ databases">
        <authorList>
            <person name="Chandra G."/>
            <person name="Truman W A."/>
        </authorList>
    </citation>
    <scope>NUCLEOTIDE SEQUENCE [LARGE SCALE GENOMIC DNA]</scope>
    <source>
        <strain evidence="1">PS833</strain>
    </source>
</reference>
<sequence length="138" mass="14536">MTAEGQSVPLALGFSPGEFVTIVALPDAKSGLVQTTIRETPDDFNGLKASLAFFNTDASCRDASLRPAGRNADIFKAVSLGSVQRRSINPVKLSVQLVCANSNAGTTLDLGELRAGERYSLFLLPGAKLLAITDSLTH</sequence>
<protein>
    <recommendedName>
        <fullName evidence="3">Cell division protein FtsQ</fullName>
    </recommendedName>
</protein>
<organism evidence="1 2">
    <name type="scientific">Pseudomonas fluorescens</name>
    <dbReference type="NCBI Taxonomy" id="294"/>
    <lineage>
        <taxon>Bacteria</taxon>
        <taxon>Pseudomonadati</taxon>
        <taxon>Pseudomonadota</taxon>
        <taxon>Gammaproteobacteria</taxon>
        <taxon>Pseudomonadales</taxon>
        <taxon>Pseudomonadaceae</taxon>
        <taxon>Pseudomonas</taxon>
    </lineage>
</organism>
<accession>A0A5E7EP83</accession>
<gene>
    <name evidence="1" type="ORF">PS833_04801</name>
</gene>
<name>A0A5E7EP83_PSEFL</name>
<evidence type="ECO:0000313" key="2">
    <source>
        <dbReference type="Proteomes" id="UP000409037"/>
    </source>
</evidence>
<evidence type="ECO:0000313" key="1">
    <source>
        <dbReference type="EMBL" id="VVO28559.1"/>
    </source>
</evidence>
<dbReference type="AlphaFoldDB" id="A0A5E7EP83"/>
<proteinExistence type="predicted"/>
<dbReference type="EMBL" id="CABVHU010000014">
    <property type="protein sequence ID" value="VVO28559.1"/>
    <property type="molecule type" value="Genomic_DNA"/>
</dbReference>